<evidence type="ECO:0000313" key="1">
    <source>
        <dbReference type="EMBL" id="JAP90005.1"/>
    </source>
</evidence>
<name>A0A146K263_9EUKA</name>
<gene>
    <name evidence="1" type="ORF">TPC1_30500</name>
</gene>
<dbReference type="SUPFAM" id="SSF88874">
    <property type="entry name" value="Receptor-binding domain of short tail fibre protein gp12"/>
    <property type="match status" value="1"/>
</dbReference>
<feature type="non-terminal residue" evidence="1">
    <location>
        <position position="1"/>
    </location>
</feature>
<organism evidence="1">
    <name type="scientific">Trepomonas sp. PC1</name>
    <dbReference type="NCBI Taxonomy" id="1076344"/>
    <lineage>
        <taxon>Eukaryota</taxon>
        <taxon>Metamonada</taxon>
        <taxon>Diplomonadida</taxon>
        <taxon>Hexamitidae</taxon>
        <taxon>Hexamitinae</taxon>
        <taxon>Trepomonas</taxon>
    </lineage>
</organism>
<proteinExistence type="predicted"/>
<dbReference type="AlphaFoldDB" id="A0A146K263"/>
<sequence>FSIITQLYFQTDRLVATVPLQSLNYLYIKNGSYTSSLYFSTSYIQASHPLRSSQLQLTGGSYTNTISCPTWGQEFQFSSPFRINNTNPYIAFYRNTGNIASIGYDGSKFSSNMPLDVAGNVTSSNVVTDTISDLNATISDLQTSIGAVGDYGTQITQLQSDIVSHDTRITANRNSITAQNSALGMTQIDVQNLFDKSDVHDTQIYWLEQYVSTLQNTVNTLVSQMNLYAIGQIIPCVQNVASLQLGRFTFLRCDGASYSTSTFSQLYAVLGVSTTPNLTDERTLSGSTNYLKNTFGANEVTLSENQLPAHRHQILYNNTGVKGAIWGNTNTSGGNYGNGISGFSNYASTAVNATYNNPVYTQNRAYGVIYYICAKEVV</sequence>
<reference evidence="1" key="1">
    <citation type="submission" date="2015-07" db="EMBL/GenBank/DDBJ databases">
        <title>Adaptation to a free-living lifestyle via gene acquisitions in the diplomonad Trepomonas sp. PC1.</title>
        <authorList>
            <person name="Xu F."/>
            <person name="Jerlstrom-Hultqvist J."/>
            <person name="Kolisko M."/>
            <person name="Simpson A.G.B."/>
            <person name="Roger A.J."/>
            <person name="Svard S.G."/>
            <person name="Andersson J.O."/>
        </authorList>
    </citation>
    <scope>NUCLEOTIDE SEQUENCE</scope>
    <source>
        <strain evidence="1">PC1</strain>
    </source>
</reference>
<protein>
    <submittedName>
        <fullName evidence="1">Uncharacterized protein</fullName>
    </submittedName>
</protein>
<accession>A0A146K263</accession>
<dbReference type="Gene3D" id="1.20.5.340">
    <property type="match status" value="1"/>
</dbReference>
<dbReference type="EMBL" id="GDID01006601">
    <property type="protein sequence ID" value="JAP90005.1"/>
    <property type="molecule type" value="Transcribed_RNA"/>
</dbReference>